<protein>
    <recommendedName>
        <fullName evidence="4">DUF998 domain-containing protein</fullName>
    </recommendedName>
</protein>
<feature type="transmembrane region" description="Helical" evidence="1">
    <location>
        <begin position="50"/>
        <end position="74"/>
    </location>
</feature>
<gene>
    <name evidence="2" type="ORF">SAMN04487884_1127</name>
</gene>
<sequence>MNDKQKKNAITGFAGGVLFMIGDCLLYIYPGRDAHIDIDPVFAEMPVWRFTVSAFLGFMGMALMLFGFQSLYQMTKKVCGKRMQHFLLIGAAGVGGTAFAHFNLGSLMPLTYKAILSSGGTAEMAEKSCQTIATWITPIDLVIIIALYVQFIVLGYMILSKKSGLSRWFILVSPIGAIALGIFWAVVFKGTVVEGSWGACESLGEGLMYITVWTYWKKQK</sequence>
<reference evidence="2 3" key="1">
    <citation type="submission" date="2016-10" db="EMBL/GenBank/DDBJ databases">
        <authorList>
            <person name="de Groot N.N."/>
        </authorList>
    </citation>
    <scope>NUCLEOTIDE SEQUENCE [LARGE SCALE GENOMIC DNA]</scope>
    <source>
        <strain evidence="2 3">AR40</strain>
    </source>
</reference>
<feature type="transmembrane region" description="Helical" evidence="1">
    <location>
        <begin position="86"/>
        <end position="112"/>
    </location>
</feature>
<accession>A0A1H9SDU8</accession>
<evidence type="ECO:0000313" key="3">
    <source>
        <dbReference type="Proteomes" id="UP000182584"/>
    </source>
</evidence>
<dbReference type="Pfam" id="PF20599">
    <property type="entry name" value="DUF6796"/>
    <property type="match status" value="1"/>
</dbReference>
<feature type="transmembrane region" description="Helical" evidence="1">
    <location>
        <begin position="132"/>
        <end position="156"/>
    </location>
</feature>
<dbReference type="InterPro" id="IPR046475">
    <property type="entry name" value="DUF6796"/>
</dbReference>
<feature type="transmembrane region" description="Helical" evidence="1">
    <location>
        <begin position="12"/>
        <end position="30"/>
    </location>
</feature>
<name>A0A1H9SDU8_BUTFI</name>
<dbReference type="Proteomes" id="UP000182584">
    <property type="component" value="Unassembled WGS sequence"/>
</dbReference>
<keyword evidence="1" id="KW-0812">Transmembrane</keyword>
<evidence type="ECO:0008006" key="4">
    <source>
        <dbReference type="Google" id="ProtNLM"/>
    </source>
</evidence>
<evidence type="ECO:0000313" key="2">
    <source>
        <dbReference type="EMBL" id="SER83216.1"/>
    </source>
</evidence>
<dbReference type="AlphaFoldDB" id="A0A1H9SDU8"/>
<keyword evidence="1" id="KW-0472">Membrane</keyword>
<dbReference type="RefSeq" id="WP_074756104.1">
    <property type="nucleotide sequence ID" value="NZ_FOGJ01000012.1"/>
</dbReference>
<proteinExistence type="predicted"/>
<dbReference type="OrthoDB" id="2036665at2"/>
<dbReference type="EMBL" id="FOGJ01000012">
    <property type="protein sequence ID" value="SER83216.1"/>
    <property type="molecule type" value="Genomic_DNA"/>
</dbReference>
<feature type="transmembrane region" description="Helical" evidence="1">
    <location>
        <begin position="168"/>
        <end position="187"/>
    </location>
</feature>
<organism evidence="2 3">
    <name type="scientific">Butyrivibrio fibrisolvens</name>
    <dbReference type="NCBI Taxonomy" id="831"/>
    <lineage>
        <taxon>Bacteria</taxon>
        <taxon>Bacillati</taxon>
        <taxon>Bacillota</taxon>
        <taxon>Clostridia</taxon>
        <taxon>Lachnospirales</taxon>
        <taxon>Lachnospiraceae</taxon>
        <taxon>Butyrivibrio</taxon>
    </lineage>
</organism>
<evidence type="ECO:0000256" key="1">
    <source>
        <dbReference type="SAM" id="Phobius"/>
    </source>
</evidence>
<keyword evidence="1" id="KW-1133">Transmembrane helix</keyword>